<name>A0AAD6Z1N8_9AGAR</name>
<dbReference type="GO" id="GO:0061503">
    <property type="term" value="F:tRNA threonylcarbamoyladenosine dehydratase"/>
    <property type="evidence" value="ECO:0007669"/>
    <property type="project" value="TreeGrafter"/>
</dbReference>
<reference evidence="2" key="1">
    <citation type="submission" date="2023-03" db="EMBL/GenBank/DDBJ databases">
        <title>Massive genome expansion in bonnet fungi (Mycena s.s.) driven by repeated elements and novel gene families across ecological guilds.</title>
        <authorList>
            <consortium name="Lawrence Berkeley National Laboratory"/>
            <person name="Harder C.B."/>
            <person name="Miyauchi S."/>
            <person name="Viragh M."/>
            <person name="Kuo A."/>
            <person name="Thoen E."/>
            <person name="Andreopoulos B."/>
            <person name="Lu D."/>
            <person name="Skrede I."/>
            <person name="Drula E."/>
            <person name="Henrissat B."/>
            <person name="Morin E."/>
            <person name="Kohler A."/>
            <person name="Barry K."/>
            <person name="LaButti K."/>
            <person name="Morin E."/>
            <person name="Salamov A."/>
            <person name="Lipzen A."/>
            <person name="Mereny Z."/>
            <person name="Hegedus B."/>
            <person name="Baldrian P."/>
            <person name="Stursova M."/>
            <person name="Weitz H."/>
            <person name="Taylor A."/>
            <person name="Grigoriev I.V."/>
            <person name="Nagy L.G."/>
            <person name="Martin F."/>
            <person name="Kauserud H."/>
        </authorList>
    </citation>
    <scope>NUCLEOTIDE SEQUENCE</scope>
    <source>
        <strain evidence="2">CBHHK002</strain>
    </source>
</reference>
<organism evidence="2 3">
    <name type="scientific">Mycena albidolilacea</name>
    <dbReference type="NCBI Taxonomy" id="1033008"/>
    <lineage>
        <taxon>Eukaryota</taxon>
        <taxon>Fungi</taxon>
        <taxon>Dikarya</taxon>
        <taxon>Basidiomycota</taxon>
        <taxon>Agaricomycotina</taxon>
        <taxon>Agaricomycetes</taxon>
        <taxon>Agaricomycetidae</taxon>
        <taxon>Agaricales</taxon>
        <taxon>Marasmiineae</taxon>
        <taxon>Mycenaceae</taxon>
        <taxon>Mycena</taxon>
    </lineage>
</organism>
<feature type="region of interest" description="Disordered" evidence="1">
    <location>
        <begin position="15"/>
        <end position="43"/>
    </location>
</feature>
<comment type="caution">
    <text evidence="2">The sequence shown here is derived from an EMBL/GenBank/DDBJ whole genome shotgun (WGS) entry which is preliminary data.</text>
</comment>
<evidence type="ECO:0000313" key="3">
    <source>
        <dbReference type="Proteomes" id="UP001218218"/>
    </source>
</evidence>
<dbReference type="EMBL" id="JARIHO010000104">
    <property type="protein sequence ID" value="KAJ7303607.1"/>
    <property type="molecule type" value="Genomic_DNA"/>
</dbReference>
<dbReference type="GO" id="GO:0061504">
    <property type="term" value="P:cyclic threonylcarbamoyladenosine biosynthetic process"/>
    <property type="evidence" value="ECO:0007669"/>
    <property type="project" value="TreeGrafter"/>
</dbReference>
<feature type="compositionally biased region" description="Basic and acidic residues" evidence="1">
    <location>
        <begin position="63"/>
        <end position="72"/>
    </location>
</feature>
<proteinExistence type="predicted"/>
<feature type="compositionally biased region" description="Low complexity" evidence="1">
    <location>
        <begin position="15"/>
        <end position="25"/>
    </location>
</feature>
<dbReference type="GO" id="GO:0005741">
    <property type="term" value="C:mitochondrial outer membrane"/>
    <property type="evidence" value="ECO:0007669"/>
    <property type="project" value="TreeGrafter"/>
</dbReference>
<evidence type="ECO:0000313" key="2">
    <source>
        <dbReference type="EMBL" id="KAJ7303607.1"/>
    </source>
</evidence>
<feature type="region of interest" description="Disordered" evidence="1">
    <location>
        <begin position="61"/>
        <end position="117"/>
    </location>
</feature>
<dbReference type="PANTHER" id="PTHR43267:SF2">
    <property type="entry name" value="TRNA THREONYLCARBAMOYLADENOSINE DEHYDRATASE 1-RELATED"/>
    <property type="match status" value="1"/>
</dbReference>
<dbReference type="InterPro" id="IPR045886">
    <property type="entry name" value="ThiF/MoeB/HesA"/>
</dbReference>
<keyword evidence="3" id="KW-1185">Reference proteome</keyword>
<gene>
    <name evidence="2" type="ORF">DFH08DRAFT_986188</name>
</gene>
<sequence>MPKVRCVALARALGGSRRARGGVARRQGRGHGRDGEGGGGGKLLEGAHWVVDAIHNIPTKEPPCCHERETKQAPHARPKPLGPLHGCRRQIRPHARPDRRHRDHGVGPPHAPCASASGAAAFPQACPSFTRSVGVLDEWRVRILPVLGPLPAIFALHVATHVLSERTGKPLANPLAIQNRRKLYERMLRDLQAREADRAGRLLGVSPDEDDVTLLFEDVHRRRNVVPPHAVPVKPTLVRWDSARPLGVENVVVMNVGEAGM</sequence>
<dbReference type="Proteomes" id="UP001218218">
    <property type="component" value="Unassembled WGS sequence"/>
</dbReference>
<evidence type="ECO:0000256" key="1">
    <source>
        <dbReference type="SAM" id="MobiDB-lite"/>
    </source>
</evidence>
<dbReference type="AlphaFoldDB" id="A0AAD6Z1N8"/>
<accession>A0AAD6Z1N8</accession>
<feature type="compositionally biased region" description="Basic residues" evidence="1">
    <location>
        <begin position="86"/>
        <end position="103"/>
    </location>
</feature>
<dbReference type="PANTHER" id="PTHR43267">
    <property type="entry name" value="TRNA THREONYLCARBAMOYLADENOSINE DEHYDRATASE"/>
    <property type="match status" value="1"/>
</dbReference>
<protein>
    <submittedName>
        <fullName evidence="2">Uncharacterized protein</fullName>
    </submittedName>
</protein>